<feature type="non-terminal residue" evidence="1">
    <location>
        <position position="130"/>
    </location>
</feature>
<feature type="non-terminal residue" evidence="1">
    <location>
        <position position="1"/>
    </location>
</feature>
<accession>A0A1A8PUT1</accession>
<name>A0A1A8PUT1_9TELE</name>
<sequence length="130" mass="14936">RLLWLGRPESGQSVEQAETELRVSNLKDYNTVRLDGVVTCFYFCLFIQYLIGCPFCFKLETAGRCGPFPRCGILFPLCGVPFHWWWVCFLRLPCVQCFTGVLVVVDARCSHFSYPCPVSSKLCFNNIRSF</sequence>
<protein>
    <submittedName>
        <fullName evidence="1">Uncharacterized protein</fullName>
    </submittedName>
</protein>
<organism evidence="1">
    <name type="scientific">Nothobranchius rachovii</name>
    <name type="common">bluefin notho</name>
    <dbReference type="NCBI Taxonomy" id="451742"/>
    <lineage>
        <taxon>Eukaryota</taxon>
        <taxon>Metazoa</taxon>
        <taxon>Chordata</taxon>
        <taxon>Craniata</taxon>
        <taxon>Vertebrata</taxon>
        <taxon>Euteleostomi</taxon>
        <taxon>Actinopterygii</taxon>
        <taxon>Neopterygii</taxon>
        <taxon>Teleostei</taxon>
        <taxon>Neoteleostei</taxon>
        <taxon>Acanthomorphata</taxon>
        <taxon>Ovalentaria</taxon>
        <taxon>Atherinomorphae</taxon>
        <taxon>Cyprinodontiformes</taxon>
        <taxon>Nothobranchiidae</taxon>
        <taxon>Nothobranchius</taxon>
    </lineage>
</organism>
<reference evidence="1" key="1">
    <citation type="submission" date="2016-05" db="EMBL/GenBank/DDBJ databases">
        <authorList>
            <person name="Lavstsen T."/>
            <person name="Jespersen J.S."/>
        </authorList>
    </citation>
    <scope>NUCLEOTIDE SEQUENCE</scope>
    <source>
        <tissue evidence="1">Brain</tissue>
    </source>
</reference>
<dbReference type="AlphaFoldDB" id="A0A1A8PUT1"/>
<dbReference type="EMBL" id="HAEH01008708">
    <property type="protein sequence ID" value="SBR85230.1"/>
    <property type="molecule type" value="Transcribed_RNA"/>
</dbReference>
<reference evidence="1" key="2">
    <citation type="submission" date="2016-06" db="EMBL/GenBank/DDBJ databases">
        <title>The genome of a short-lived fish provides insights into sex chromosome evolution and the genetic control of aging.</title>
        <authorList>
            <person name="Reichwald K."/>
            <person name="Felder M."/>
            <person name="Petzold A."/>
            <person name="Koch P."/>
            <person name="Groth M."/>
            <person name="Platzer M."/>
        </authorList>
    </citation>
    <scope>NUCLEOTIDE SEQUENCE</scope>
    <source>
        <tissue evidence="1">Brain</tissue>
    </source>
</reference>
<proteinExistence type="predicted"/>
<evidence type="ECO:0000313" key="1">
    <source>
        <dbReference type="EMBL" id="SBR85230.1"/>
    </source>
</evidence>
<gene>
    <name evidence="1" type="primary">Nfu_g_1_022384</name>
</gene>